<feature type="transmembrane region" description="Helical" evidence="6">
    <location>
        <begin position="20"/>
        <end position="41"/>
    </location>
</feature>
<feature type="transmembrane region" description="Helical" evidence="6">
    <location>
        <begin position="358"/>
        <end position="378"/>
    </location>
</feature>
<dbReference type="InterPro" id="IPR005275">
    <property type="entry name" value="Lfuc_symporter_FucP"/>
</dbReference>
<protein>
    <submittedName>
        <fullName evidence="8">L-fucose:H+ symporter permease</fullName>
    </submittedName>
</protein>
<gene>
    <name evidence="8" type="primary">fucP</name>
    <name evidence="8" type="ORF">NQH49_22650</name>
</gene>
<dbReference type="Proteomes" id="UP001300015">
    <property type="component" value="Unassembled WGS sequence"/>
</dbReference>
<feature type="transmembrane region" description="Helical" evidence="6">
    <location>
        <begin position="61"/>
        <end position="81"/>
    </location>
</feature>
<dbReference type="InterPro" id="IPR011701">
    <property type="entry name" value="MFS"/>
</dbReference>
<evidence type="ECO:0000313" key="8">
    <source>
        <dbReference type="EMBL" id="MCQ8230267.1"/>
    </source>
</evidence>
<feature type="transmembrane region" description="Helical" evidence="6">
    <location>
        <begin position="185"/>
        <end position="204"/>
    </location>
</feature>
<keyword evidence="4 6" id="KW-1133">Transmembrane helix</keyword>
<keyword evidence="3 6" id="KW-0812">Transmembrane</keyword>
<feature type="transmembrane region" description="Helical" evidence="6">
    <location>
        <begin position="233"/>
        <end position="258"/>
    </location>
</feature>
<evidence type="ECO:0000256" key="4">
    <source>
        <dbReference type="ARBA" id="ARBA00022989"/>
    </source>
</evidence>
<proteinExistence type="predicted"/>
<accession>A0ABT1VTQ0</accession>
<dbReference type="PANTHER" id="PTHR43702">
    <property type="entry name" value="L-FUCOSE-PROTON SYMPORTER"/>
    <property type="match status" value="1"/>
</dbReference>
<dbReference type="Gene3D" id="1.20.1250.20">
    <property type="entry name" value="MFS general substrate transporter like domains"/>
    <property type="match status" value="2"/>
</dbReference>
<comment type="subcellular location">
    <subcellularLocation>
        <location evidence="1">Cell inner membrane</location>
        <topology evidence="1">Multi-pass membrane protein</topology>
    </subcellularLocation>
</comment>
<keyword evidence="5 6" id="KW-0472">Membrane</keyword>
<comment type="caution">
    <text evidence="8">The sequence shown here is derived from an EMBL/GenBank/DDBJ whole genome shotgun (WGS) entry which is preliminary data.</text>
</comment>
<organism evidence="8 9">
    <name type="scientific">Pantoea trifolii</name>
    <dbReference type="NCBI Taxonomy" id="2968030"/>
    <lineage>
        <taxon>Bacteria</taxon>
        <taxon>Pseudomonadati</taxon>
        <taxon>Pseudomonadota</taxon>
        <taxon>Gammaproteobacteria</taxon>
        <taxon>Enterobacterales</taxon>
        <taxon>Erwiniaceae</taxon>
        <taxon>Pantoea</taxon>
    </lineage>
</organism>
<feature type="domain" description="Major facilitator superfamily (MFS) profile" evidence="7">
    <location>
        <begin position="23"/>
        <end position="407"/>
    </location>
</feature>
<reference evidence="8 9" key="1">
    <citation type="submission" date="2022-07" db="EMBL/GenBank/DDBJ databases">
        <title>Pantoea trifolii sp. nov. isolated from root nodules of Trifolium rubens.</title>
        <authorList>
            <person name="Kalita M."/>
            <person name="Wdowiak-Wrobel S."/>
            <person name="Marek-Kozaczuk M."/>
            <person name="Palusinska-Szysz M."/>
            <person name="Sokolowski W."/>
            <person name="Coutinho T."/>
            <person name="Hlahane L."/>
        </authorList>
    </citation>
    <scope>NUCLEOTIDE SEQUENCE [LARGE SCALE GENOMIC DNA]</scope>
    <source>
        <strain evidence="8 9">MMK2</strain>
    </source>
</reference>
<feature type="transmembrane region" description="Helical" evidence="6">
    <location>
        <begin position="384"/>
        <end position="402"/>
    </location>
</feature>
<sequence>MSTQRVETPENMGVRGTISLRWAFMLITTLFFMWGVSYGLLDVLNKHFQETLNVTKAQSGLLQAAYFGAYFIVALPAGYFMQRHGYKAGILAGLSLYAIGALLFVPAAMVNNFSVFLFALFVLACGLGCLETAANPFATVLGDPNGAERRLNLAQSFNGLGQFVGPMIGGSLFFTHASANAAQESVKITYVVIACVVIAIALLFKRTALPDIRESASQHIQQPGATLWQQKHFVGGVIAQFFYVAAQVGVGAFFINYATEHWHGVTNQSAAYMLSVAMICFMLGRFFSTWLLGRVKPAAMLAAYALINIVLCAIVMLGAGDVSVVALIAIFFFMSTMFPTIFAMGVKNLGESTKQASSFMIMAIVGGAIMPYFMGLLSDHVGTAVAYSLPLLCFVVVLAYALRQRNHA</sequence>
<keyword evidence="2" id="KW-1003">Cell membrane</keyword>
<dbReference type="CDD" id="cd17394">
    <property type="entry name" value="MFS_FucP_like"/>
    <property type="match status" value="1"/>
</dbReference>
<feature type="transmembrane region" description="Helical" evidence="6">
    <location>
        <begin position="270"/>
        <end position="292"/>
    </location>
</feature>
<evidence type="ECO:0000313" key="9">
    <source>
        <dbReference type="Proteomes" id="UP001300015"/>
    </source>
</evidence>
<feature type="transmembrane region" description="Helical" evidence="6">
    <location>
        <begin position="299"/>
        <end position="319"/>
    </location>
</feature>
<dbReference type="SUPFAM" id="SSF103473">
    <property type="entry name" value="MFS general substrate transporter"/>
    <property type="match status" value="1"/>
</dbReference>
<dbReference type="InterPro" id="IPR036259">
    <property type="entry name" value="MFS_trans_sf"/>
</dbReference>
<dbReference type="NCBIfam" id="TIGR00885">
    <property type="entry name" value="fucP"/>
    <property type="match status" value="1"/>
</dbReference>
<feature type="transmembrane region" description="Helical" evidence="6">
    <location>
        <begin position="88"/>
        <end position="109"/>
    </location>
</feature>
<dbReference type="InterPro" id="IPR020846">
    <property type="entry name" value="MFS_dom"/>
</dbReference>
<evidence type="ECO:0000256" key="5">
    <source>
        <dbReference type="ARBA" id="ARBA00023136"/>
    </source>
</evidence>
<dbReference type="PROSITE" id="PS50850">
    <property type="entry name" value="MFS"/>
    <property type="match status" value="1"/>
</dbReference>
<feature type="transmembrane region" description="Helical" evidence="6">
    <location>
        <begin position="115"/>
        <end position="138"/>
    </location>
</feature>
<feature type="transmembrane region" description="Helical" evidence="6">
    <location>
        <begin position="325"/>
        <end position="346"/>
    </location>
</feature>
<evidence type="ECO:0000256" key="2">
    <source>
        <dbReference type="ARBA" id="ARBA00022475"/>
    </source>
</evidence>
<dbReference type="RefSeq" id="WP_256698981.1">
    <property type="nucleotide sequence ID" value="NZ_JANIES010000002.1"/>
</dbReference>
<keyword evidence="9" id="KW-1185">Reference proteome</keyword>
<evidence type="ECO:0000256" key="1">
    <source>
        <dbReference type="ARBA" id="ARBA00004429"/>
    </source>
</evidence>
<evidence type="ECO:0000256" key="3">
    <source>
        <dbReference type="ARBA" id="ARBA00022692"/>
    </source>
</evidence>
<feature type="transmembrane region" description="Helical" evidence="6">
    <location>
        <begin position="159"/>
        <end position="179"/>
    </location>
</feature>
<dbReference type="EMBL" id="JANIET010000002">
    <property type="protein sequence ID" value="MCQ8230267.1"/>
    <property type="molecule type" value="Genomic_DNA"/>
</dbReference>
<dbReference type="PANTHER" id="PTHR43702:SF3">
    <property type="entry name" value="PROTEIN TSGA"/>
    <property type="match status" value="1"/>
</dbReference>
<dbReference type="Pfam" id="PF07690">
    <property type="entry name" value="MFS_1"/>
    <property type="match status" value="1"/>
</dbReference>
<evidence type="ECO:0000259" key="7">
    <source>
        <dbReference type="PROSITE" id="PS50850"/>
    </source>
</evidence>
<name>A0ABT1VTQ0_9GAMM</name>
<dbReference type="InterPro" id="IPR050375">
    <property type="entry name" value="MFS_TsgA-like"/>
</dbReference>
<evidence type="ECO:0000256" key="6">
    <source>
        <dbReference type="SAM" id="Phobius"/>
    </source>
</evidence>